<reference evidence="2" key="1">
    <citation type="submission" date="2025-08" db="UniProtKB">
        <authorList>
            <consortium name="RefSeq"/>
        </authorList>
    </citation>
    <scope>IDENTIFICATION</scope>
</reference>
<accession>A0ABM4DHI9</accession>
<dbReference type="RefSeq" id="XP_065673949.1">
    <property type="nucleotide sequence ID" value="XM_065817877.1"/>
</dbReference>
<evidence type="ECO:0000313" key="1">
    <source>
        <dbReference type="Proteomes" id="UP001652625"/>
    </source>
</evidence>
<dbReference type="InterPro" id="IPR004244">
    <property type="entry name" value="Transposase_22"/>
</dbReference>
<name>A0ABM4DHI9_HYDVU</name>
<gene>
    <name evidence="2" type="primary">LOC136090901</name>
</gene>
<evidence type="ECO:0000313" key="2">
    <source>
        <dbReference type="RefSeq" id="XP_065673949.1"/>
    </source>
</evidence>
<dbReference type="PANTHER" id="PTHR11505">
    <property type="entry name" value="L1 TRANSPOSABLE ELEMENT-RELATED"/>
    <property type="match status" value="1"/>
</dbReference>
<organism evidence="1 2">
    <name type="scientific">Hydra vulgaris</name>
    <name type="common">Hydra</name>
    <name type="synonym">Hydra attenuata</name>
    <dbReference type="NCBI Taxonomy" id="6087"/>
    <lineage>
        <taxon>Eukaryota</taxon>
        <taxon>Metazoa</taxon>
        <taxon>Cnidaria</taxon>
        <taxon>Hydrozoa</taxon>
        <taxon>Hydroidolina</taxon>
        <taxon>Anthoathecata</taxon>
        <taxon>Aplanulata</taxon>
        <taxon>Hydridae</taxon>
        <taxon>Hydra</taxon>
    </lineage>
</organism>
<keyword evidence="1" id="KW-1185">Reference proteome</keyword>
<proteinExistence type="predicted"/>
<protein>
    <submittedName>
        <fullName evidence="2">Uncharacterized protein LOC136090901</fullName>
    </submittedName>
</protein>
<dbReference type="Gene3D" id="3.30.70.1820">
    <property type="entry name" value="L1 transposable element, RRM domain"/>
    <property type="match status" value="1"/>
</dbReference>
<sequence>MIEEKIKSIIISQDKCNTISVTQNNESAFTKITYKLRDIEDRFRRNNLRIDGIKESEGENWYDSETKLKKNFENYLGLKDIKIKRAHKTGHKTSFRPRTIIIKLPSFKDKVYYLKKTPNLNGKIIYINDDFCAETVQTRKLLREQMKLERAAGKFASISYDKLISYAFGLQ</sequence>
<dbReference type="GeneID" id="136090901"/>
<dbReference type="Proteomes" id="UP001652625">
    <property type="component" value="Chromosome 14"/>
</dbReference>